<dbReference type="PANTHER" id="PTHR12780">
    <property type="entry name" value="RNA POLYMERASE III DNA DIRECTED , 39KD SUBUNIT-RELATED"/>
    <property type="match status" value="1"/>
</dbReference>
<comment type="subcellular location">
    <subcellularLocation>
        <location evidence="1">Nucleus</location>
    </subcellularLocation>
</comment>
<keyword evidence="3" id="KW-0240">DNA-directed RNA polymerase</keyword>
<feature type="region of interest" description="Disordered" evidence="6">
    <location>
        <begin position="207"/>
        <end position="281"/>
    </location>
</feature>
<sequence length="417" mass="45820">MPFLPKTSPESETLYTDLLAAAQASDEGLKKLFYQPDIKDLADATAKSVDMLLRFIQELVSHCLLRTSRQGGALCWSTRPRAAAENIRALATNERTLYEYVEDSHTKGIWLRELKKRSGIEEKKVERAMAKLESARLVKLIKNIRAPAQKTYMLAHLVPSDDVTGGSFFDAGDLDESLIEEVGNLIVFHVRSQSWEERKVYSKRPPRAESPIYINGHGGGGEAEVGSKRKRSPDIEDMAAPHHQKPSKHRSHRRRSSPDPEPYTLQQIPHPASPPYPYPSTETIHTWLTTTSAIRQSKAQQLTLAEIQGVIDVLVWDDKLERIAGGYRTVRGVEFRPPGFGGAVGSGGGWGGYGDGDGDDEGEGEDEGEGLGATRNGNGLTQVPCGRCPVLELCGVGGGQVNAGSCVYFREWLGREV</sequence>
<dbReference type="Proteomes" id="UP001274830">
    <property type="component" value="Unassembled WGS sequence"/>
</dbReference>
<comment type="caution">
    <text evidence="7">The sequence shown here is derived from an EMBL/GenBank/DDBJ whole genome shotgun (WGS) entry which is preliminary data.</text>
</comment>
<keyword evidence="4" id="KW-0804">Transcription</keyword>
<keyword evidence="8" id="KW-1185">Reference proteome</keyword>
<dbReference type="InterPro" id="IPR016049">
    <property type="entry name" value="RNA_pol_Rpc34-like"/>
</dbReference>
<feature type="compositionally biased region" description="Gly residues" evidence="6">
    <location>
        <begin position="345"/>
        <end position="355"/>
    </location>
</feature>
<evidence type="ECO:0000256" key="3">
    <source>
        <dbReference type="ARBA" id="ARBA00022478"/>
    </source>
</evidence>
<gene>
    <name evidence="7" type="primary">RPC34</name>
    <name evidence="7" type="ORF">LTR78_003474</name>
</gene>
<protein>
    <submittedName>
        <fullName evidence="7">34-kDa subunit of RNA polymerase III (C)</fullName>
    </submittedName>
</protein>
<accession>A0AAE1C3R0</accession>
<feature type="compositionally biased region" description="Acidic residues" evidence="6">
    <location>
        <begin position="356"/>
        <end position="369"/>
    </location>
</feature>
<evidence type="ECO:0000256" key="5">
    <source>
        <dbReference type="ARBA" id="ARBA00023242"/>
    </source>
</evidence>
<dbReference type="EMBL" id="JAUTXT010000009">
    <property type="protein sequence ID" value="KAK3676698.1"/>
    <property type="molecule type" value="Genomic_DNA"/>
</dbReference>
<keyword evidence="5" id="KW-0539">Nucleus</keyword>
<dbReference type="GeneID" id="89963867"/>
<dbReference type="InterPro" id="IPR007832">
    <property type="entry name" value="RNA_pol_Rpc34"/>
</dbReference>
<dbReference type="GO" id="GO:0006383">
    <property type="term" value="P:transcription by RNA polymerase III"/>
    <property type="evidence" value="ECO:0007669"/>
    <property type="project" value="InterPro"/>
</dbReference>
<dbReference type="RefSeq" id="XP_064693066.1">
    <property type="nucleotide sequence ID" value="XM_064839324.1"/>
</dbReference>
<dbReference type="SUPFAM" id="SSF46785">
    <property type="entry name" value="Winged helix' DNA-binding domain"/>
    <property type="match status" value="1"/>
</dbReference>
<evidence type="ECO:0000256" key="1">
    <source>
        <dbReference type="ARBA" id="ARBA00004123"/>
    </source>
</evidence>
<evidence type="ECO:0000313" key="8">
    <source>
        <dbReference type="Proteomes" id="UP001274830"/>
    </source>
</evidence>
<dbReference type="GO" id="GO:0005666">
    <property type="term" value="C:RNA polymerase III complex"/>
    <property type="evidence" value="ECO:0007669"/>
    <property type="project" value="InterPro"/>
</dbReference>
<feature type="region of interest" description="Disordered" evidence="6">
    <location>
        <begin position="345"/>
        <end position="376"/>
    </location>
</feature>
<feature type="compositionally biased region" description="Basic residues" evidence="6">
    <location>
        <begin position="242"/>
        <end position="255"/>
    </location>
</feature>
<organism evidence="7 8">
    <name type="scientific">Recurvomyces mirabilis</name>
    <dbReference type="NCBI Taxonomy" id="574656"/>
    <lineage>
        <taxon>Eukaryota</taxon>
        <taxon>Fungi</taxon>
        <taxon>Dikarya</taxon>
        <taxon>Ascomycota</taxon>
        <taxon>Pezizomycotina</taxon>
        <taxon>Dothideomycetes</taxon>
        <taxon>Dothideomycetidae</taxon>
        <taxon>Mycosphaerellales</taxon>
        <taxon>Teratosphaeriaceae</taxon>
        <taxon>Recurvomyces</taxon>
    </lineage>
</organism>
<dbReference type="AlphaFoldDB" id="A0AAE1C3R0"/>
<reference evidence="7" key="1">
    <citation type="submission" date="2023-07" db="EMBL/GenBank/DDBJ databases">
        <title>Black Yeasts Isolated from many extreme environments.</title>
        <authorList>
            <person name="Coleine C."/>
            <person name="Stajich J.E."/>
            <person name="Selbmann L."/>
        </authorList>
    </citation>
    <scope>NUCLEOTIDE SEQUENCE</scope>
    <source>
        <strain evidence="7">CCFEE 5485</strain>
    </source>
</reference>
<name>A0AAE1C3R0_9PEZI</name>
<comment type="similarity">
    <text evidence="2">Belongs to the eukaryotic RPC34/RPC39 RNA polymerase subunit family.</text>
</comment>
<dbReference type="InterPro" id="IPR036388">
    <property type="entry name" value="WH-like_DNA-bd_sf"/>
</dbReference>
<evidence type="ECO:0000256" key="4">
    <source>
        <dbReference type="ARBA" id="ARBA00023163"/>
    </source>
</evidence>
<dbReference type="Gene3D" id="1.10.10.10">
    <property type="entry name" value="Winged helix-like DNA-binding domain superfamily/Winged helix DNA-binding domain"/>
    <property type="match status" value="1"/>
</dbReference>
<evidence type="ECO:0000256" key="6">
    <source>
        <dbReference type="SAM" id="MobiDB-lite"/>
    </source>
</evidence>
<evidence type="ECO:0000313" key="7">
    <source>
        <dbReference type="EMBL" id="KAK3676698.1"/>
    </source>
</evidence>
<evidence type="ECO:0000256" key="2">
    <source>
        <dbReference type="ARBA" id="ARBA00011038"/>
    </source>
</evidence>
<proteinExistence type="inferred from homology"/>
<dbReference type="InterPro" id="IPR036390">
    <property type="entry name" value="WH_DNA-bd_sf"/>
</dbReference>
<dbReference type="Pfam" id="PF05158">
    <property type="entry name" value="RNA_pol_Rpc34"/>
    <property type="match status" value="1"/>
</dbReference>